<feature type="non-terminal residue" evidence="2">
    <location>
        <position position="746"/>
    </location>
</feature>
<name>A0A8S4R130_9NEOP</name>
<dbReference type="InterPro" id="IPR043502">
    <property type="entry name" value="DNA/RNA_pol_sf"/>
</dbReference>
<dbReference type="InterPro" id="IPR005135">
    <property type="entry name" value="Endo/exonuclease/phosphatase"/>
</dbReference>
<evidence type="ECO:0000259" key="1">
    <source>
        <dbReference type="PROSITE" id="PS50878"/>
    </source>
</evidence>
<feature type="domain" description="Reverse transcriptase" evidence="1">
    <location>
        <begin position="469"/>
        <end position="743"/>
    </location>
</feature>
<accession>A0A8S4R130</accession>
<evidence type="ECO:0000313" key="2">
    <source>
        <dbReference type="EMBL" id="CAH2228620.1"/>
    </source>
</evidence>
<dbReference type="GO" id="GO:0003824">
    <property type="term" value="F:catalytic activity"/>
    <property type="evidence" value="ECO:0007669"/>
    <property type="project" value="InterPro"/>
</dbReference>
<dbReference type="Pfam" id="PF00078">
    <property type="entry name" value="RVT_1"/>
    <property type="match status" value="1"/>
</dbReference>
<dbReference type="Pfam" id="PF14529">
    <property type="entry name" value="Exo_endo_phos_2"/>
    <property type="match status" value="1"/>
</dbReference>
<dbReference type="CDD" id="cd01650">
    <property type="entry name" value="RT_nLTR_like"/>
    <property type="match status" value="1"/>
</dbReference>
<comment type="caution">
    <text evidence="2">The sequence shown here is derived from an EMBL/GenBank/DDBJ whole genome shotgun (WGS) entry which is preliminary data.</text>
</comment>
<keyword evidence="3" id="KW-1185">Reference proteome</keyword>
<dbReference type="InterPro" id="IPR036691">
    <property type="entry name" value="Endo/exonu/phosph_ase_sf"/>
</dbReference>
<dbReference type="InterPro" id="IPR000477">
    <property type="entry name" value="RT_dom"/>
</dbReference>
<dbReference type="Gene3D" id="3.60.10.10">
    <property type="entry name" value="Endonuclease/exonuclease/phosphatase"/>
    <property type="match status" value="1"/>
</dbReference>
<protein>
    <submittedName>
        <fullName evidence="2">Jg3750 protein</fullName>
    </submittedName>
</protein>
<gene>
    <name evidence="2" type="primary">jg3750</name>
    <name evidence="2" type="ORF">PAEG_LOCUS8416</name>
</gene>
<dbReference type="EMBL" id="CAKXAJ010024388">
    <property type="protein sequence ID" value="CAH2228620.1"/>
    <property type="molecule type" value="Genomic_DNA"/>
</dbReference>
<dbReference type="GO" id="GO:0071897">
    <property type="term" value="P:DNA biosynthetic process"/>
    <property type="evidence" value="ECO:0007669"/>
    <property type="project" value="UniProtKB-ARBA"/>
</dbReference>
<dbReference type="PROSITE" id="PS50878">
    <property type="entry name" value="RT_POL"/>
    <property type="match status" value="1"/>
</dbReference>
<evidence type="ECO:0000313" key="3">
    <source>
        <dbReference type="Proteomes" id="UP000838756"/>
    </source>
</evidence>
<proteinExistence type="predicted"/>
<organism evidence="2 3">
    <name type="scientific">Pararge aegeria aegeria</name>
    <dbReference type="NCBI Taxonomy" id="348720"/>
    <lineage>
        <taxon>Eukaryota</taxon>
        <taxon>Metazoa</taxon>
        <taxon>Ecdysozoa</taxon>
        <taxon>Arthropoda</taxon>
        <taxon>Hexapoda</taxon>
        <taxon>Insecta</taxon>
        <taxon>Pterygota</taxon>
        <taxon>Neoptera</taxon>
        <taxon>Endopterygota</taxon>
        <taxon>Lepidoptera</taxon>
        <taxon>Glossata</taxon>
        <taxon>Ditrysia</taxon>
        <taxon>Papilionoidea</taxon>
        <taxon>Nymphalidae</taxon>
        <taxon>Satyrinae</taxon>
        <taxon>Satyrini</taxon>
        <taxon>Parargina</taxon>
        <taxon>Pararge</taxon>
    </lineage>
</organism>
<reference evidence="2" key="1">
    <citation type="submission" date="2022-03" db="EMBL/GenBank/DDBJ databases">
        <authorList>
            <person name="Lindestad O."/>
        </authorList>
    </citation>
    <scope>NUCLEOTIDE SEQUENCE</scope>
</reference>
<dbReference type="Proteomes" id="UP000838756">
    <property type="component" value="Unassembled WGS sequence"/>
</dbReference>
<sequence length="746" mass="83558">MNQGRHFNFLQTNINHSAGAQDLLMQSIAEWEIDIAVVCEPYFVPSQPHWVGDTEGLVAIVLGDSAGPPLESIERGPGYAVAKWRDYVVVGIYFSPNRSLAEFEIYLDSVRAAIFRRAGNIVVLGDFNAKSQAWGSPRTDERGRAVQEWALTQDLSLLNRGTASTCVRQQGGSIVDLSFATASVADRVVNWRVEQVETLADHNYIRFEVSTSSAMAMAPRIASRFPRWCITRLDRDLAKEAAILRRWTTAGFAGDTSVDELADSMHNALTVVCEASMPRARGRWRRRHVYWWTTEIADLRIACNRARRAFVRSRRRNGLNPALEAMLHEGYRVAKNNLRVAISQAKELAHKEMLERLNKDPWGRPYRVARNKLRTQGAAVTETLQPNLLIRLVGELFPDTRGFAPPIMSAHRDDVVEEGVPPITEEEWDIALNRLRRRKTAPGPDGVPGRVVFIALESLGERMRKLFDKCLHTGRFPKLWKEGKLCLIRKEGRPLDSAPAYRPIVLLSETGKLLEKIIVNRLNEHIDSVGPGLSDAQFGFREGRSTLDALEALKHLSTEEIERGRVVLAVSLDVRNAFNSLPFETLLEALKYHRVPLYLRRLLEAYLQDRVVAWEGNNGRITRHGVHSGVPQGSVLGPVLWNIGFDWLLRGPLLPGMRVICYADDTLITASGDTYEDAARLASVGSELVANRIRALGLQISASKTEAILFHGPRKGPPRGAHISIHGVAVEVRRHMKYLGLVLDGR</sequence>
<dbReference type="PANTHER" id="PTHR19446">
    <property type="entry name" value="REVERSE TRANSCRIPTASES"/>
    <property type="match status" value="1"/>
</dbReference>
<dbReference type="SUPFAM" id="SSF56219">
    <property type="entry name" value="DNase I-like"/>
    <property type="match status" value="1"/>
</dbReference>
<dbReference type="CDD" id="cd09077">
    <property type="entry name" value="R1-I-EN"/>
    <property type="match status" value="1"/>
</dbReference>
<dbReference type="SUPFAM" id="SSF56672">
    <property type="entry name" value="DNA/RNA polymerases"/>
    <property type="match status" value="1"/>
</dbReference>
<dbReference type="OrthoDB" id="415822at2759"/>
<dbReference type="AlphaFoldDB" id="A0A8S4R130"/>